<evidence type="ECO:0008006" key="5">
    <source>
        <dbReference type="Google" id="ProtNLM"/>
    </source>
</evidence>
<dbReference type="GO" id="GO:0015628">
    <property type="term" value="P:protein secretion by the type II secretion system"/>
    <property type="evidence" value="ECO:0007669"/>
    <property type="project" value="InterPro"/>
</dbReference>
<evidence type="ECO:0000256" key="1">
    <source>
        <dbReference type="ARBA" id="ARBA00022481"/>
    </source>
</evidence>
<dbReference type="EMBL" id="MFZV01000031">
    <property type="protein sequence ID" value="OGK31036.1"/>
    <property type="molecule type" value="Genomic_DNA"/>
</dbReference>
<keyword evidence="2" id="KW-1133">Transmembrane helix</keyword>
<dbReference type="GO" id="GO:0015627">
    <property type="term" value="C:type II protein secretion system complex"/>
    <property type="evidence" value="ECO:0007669"/>
    <property type="project" value="InterPro"/>
</dbReference>
<reference evidence="3 4" key="1">
    <citation type="journal article" date="2016" name="Nat. Commun.">
        <title>Thousands of microbial genomes shed light on interconnected biogeochemical processes in an aquifer system.</title>
        <authorList>
            <person name="Anantharaman K."/>
            <person name="Brown C.T."/>
            <person name="Hug L.A."/>
            <person name="Sharon I."/>
            <person name="Castelle C.J."/>
            <person name="Probst A.J."/>
            <person name="Thomas B.C."/>
            <person name="Singh A."/>
            <person name="Wilkins M.J."/>
            <person name="Karaoz U."/>
            <person name="Brodie E.L."/>
            <person name="Williams K.H."/>
            <person name="Hubbard S.S."/>
            <person name="Banfield J.F."/>
        </authorList>
    </citation>
    <scope>NUCLEOTIDE SEQUENCE [LARGE SCALE GENOMIC DNA]</scope>
</reference>
<accession>A0A1F7HJ81</accession>
<dbReference type="InterPro" id="IPR000983">
    <property type="entry name" value="Bac_GSPG_pilin"/>
</dbReference>
<dbReference type="Pfam" id="PF07963">
    <property type="entry name" value="N_methyl"/>
    <property type="match status" value="1"/>
</dbReference>
<name>A0A1F7HJ81_9BACT</name>
<dbReference type="SUPFAM" id="SSF54523">
    <property type="entry name" value="Pili subunits"/>
    <property type="match status" value="1"/>
</dbReference>
<sequence>MKKSHGFTLLEIIIVLAIITTLIMAGLVVYPSLQRRARDSSRKADLENIRSALELYRSKNSYYPVSLSELTQGSLYLQSIPTDPHYPTQTYTYVPKSGCDNSILLCTDYSIGAKLEIDPAVVCSLSINCGVASCNYCLGPYGQK</sequence>
<evidence type="ECO:0000313" key="3">
    <source>
        <dbReference type="EMBL" id="OGK31036.1"/>
    </source>
</evidence>
<dbReference type="PRINTS" id="PR00813">
    <property type="entry name" value="BCTERIALGSPG"/>
</dbReference>
<dbReference type="AlphaFoldDB" id="A0A1F7HJ81"/>
<proteinExistence type="predicted"/>
<keyword evidence="1" id="KW-0488">Methylation</keyword>
<dbReference type="InterPro" id="IPR045584">
    <property type="entry name" value="Pilin-like"/>
</dbReference>
<evidence type="ECO:0000313" key="4">
    <source>
        <dbReference type="Proteomes" id="UP000177199"/>
    </source>
</evidence>
<feature type="transmembrane region" description="Helical" evidence="2">
    <location>
        <begin position="12"/>
        <end position="33"/>
    </location>
</feature>
<dbReference type="Gene3D" id="3.30.700.10">
    <property type="entry name" value="Glycoprotein, Type 4 Pilin"/>
    <property type="match status" value="1"/>
</dbReference>
<evidence type="ECO:0000256" key="2">
    <source>
        <dbReference type="SAM" id="Phobius"/>
    </source>
</evidence>
<dbReference type="NCBIfam" id="TIGR02532">
    <property type="entry name" value="IV_pilin_GFxxxE"/>
    <property type="match status" value="1"/>
</dbReference>
<gene>
    <name evidence="3" type="ORF">A3F29_03215</name>
</gene>
<dbReference type="PROSITE" id="PS00409">
    <property type="entry name" value="PROKAR_NTER_METHYL"/>
    <property type="match status" value="1"/>
</dbReference>
<dbReference type="Proteomes" id="UP000177199">
    <property type="component" value="Unassembled WGS sequence"/>
</dbReference>
<protein>
    <recommendedName>
        <fullName evidence="5">Type II secretion system protein GspG C-terminal domain-containing protein</fullName>
    </recommendedName>
</protein>
<keyword evidence="2" id="KW-0472">Membrane</keyword>
<organism evidence="3 4">
    <name type="scientific">Candidatus Roizmanbacteria bacterium RIFCSPHIGHO2_12_FULL_33_9</name>
    <dbReference type="NCBI Taxonomy" id="1802045"/>
    <lineage>
        <taxon>Bacteria</taxon>
        <taxon>Candidatus Roizmaniibacteriota</taxon>
    </lineage>
</organism>
<keyword evidence="2" id="KW-0812">Transmembrane</keyword>
<dbReference type="InterPro" id="IPR012902">
    <property type="entry name" value="N_methyl_site"/>
</dbReference>
<comment type="caution">
    <text evidence="3">The sequence shown here is derived from an EMBL/GenBank/DDBJ whole genome shotgun (WGS) entry which is preliminary data.</text>
</comment>